<proteinExistence type="predicted"/>
<organism evidence="2 3">
    <name type="scientific">Portunus trituberculatus</name>
    <name type="common">Swimming crab</name>
    <name type="synonym">Neptunus trituberculatus</name>
    <dbReference type="NCBI Taxonomy" id="210409"/>
    <lineage>
        <taxon>Eukaryota</taxon>
        <taxon>Metazoa</taxon>
        <taxon>Ecdysozoa</taxon>
        <taxon>Arthropoda</taxon>
        <taxon>Crustacea</taxon>
        <taxon>Multicrustacea</taxon>
        <taxon>Malacostraca</taxon>
        <taxon>Eumalacostraca</taxon>
        <taxon>Eucarida</taxon>
        <taxon>Decapoda</taxon>
        <taxon>Pleocyemata</taxon>
        <taxon>Brachyura</taxon>
        <taxon>Eubrachyura</taxon>
        <taxon>Portunoidea</taxon>
        <taxon>Portunidae</taxon>
        <taxon>Portuninae</taxon>
        <taxon>Portunus</taxon>
    </lineage>
</organism>
<feature type="region of interest" description="Disordered" evidence="1">
    <location>
        <begin position="14"/>
        <end position="38"/>
    </location>
</feature>
<gene>
    <name evidence="2" type="ORF">E2C01_008994</name>
</gene>
<accession>A0A5B7D4A7</accession>
<feature type="region of interest" description="Disordered" evidence="1">
    <location>
        <begin position="76"/>
        <end position="105"/>
    </location>
</feature>
<sequence>MRQVIKNLHLPSLAFPPSLHPSLPPGEGRQVGEVDGGSGELKATPRCLYLVAAPPLPPLTSPIVYCRRRRRLPSCPAAPVREAGMGGSDRSRFTGSPSTRQPAEG</sequence>
<evidence type="ECO:0000313" key="3">
    <source>
        <dbReference type="Proteomes" id="UP000324222"/>
    </source>
</evidence>
<protein>
    <submittedName>
        <fullName evidence="2">Uncharacterized protein</fullName>
    </submittedName>
</protein>
<dbReference type="AlphaFoldDB" id="A0A5B7D4A7"/>
<reference evidence="2 3" key="1">
    <citation type="submission" date="2019-05" db="EMBL/GenBank/DDBJ databases">
        <title>Another draft genome of Portunus trituberculatus and its Hox gene families provides insights of decapod evolution.</title>
        <authorList>
            <person name="Jeong J.-H."/>
            <person name="Song I."/>
            <person name="Kim S."/>
            <person name="Choi T."/>
            <person name="Kim D."/>
            <person name="Ryu S."/>
            <person name="Kim W."/>
        </authorList>
    </citation>
    <scope>NUCLEOTIDE SEQUENCE [LARGE SCALE GENOMIC DNA]</scope>
    <source>
        <tissue evidence="2">Muscle</tissue>
    </source>
</reference>
<name>A0A5B7D4A7_PORTR</name>
<dbReference type="Proteomes" id="UP000324222">
    <property type="component" value="Unassembled WGS sequence"/>
</dbReference>
<evidence type="ECO:0000313" key="2">
    <source>
        <dbReference type="EMBL" id="MPC16175.1"/>
    </source>
</evidence>
<keyword evidence="3" id="KW-1185">Reference proteome</keyword>
<dbReference type="EMBL" id="VSRR010000485">
    <property type="protein sequence ID" value="MPC16175.1"/>
    <property type="molecule type" value="Genomic_DNA"/>
</dbReference>
<feature type="compositionally biased region" description="Polar residues" evidence="1">
    <location>
        <begin position="93"/>
        <end position="105"/>
    </location>
</feature>
<comment type="caution">
    <text evidence="2">The sequence shown here is derived from an EMBL/GenBank/DDBJ whole genome shotgun (WGS) entry which is preliminary data.</text>
</comment>
<evidence type="ECO:0000256" key="1">
    <source>
        <dbReference type="SAM" id="MobiDB-lite"/>
    </source>
</evidence>